<dbReference type="PANTHER" id="PTHR12085">
    <property type="entry name" value="SERINE/THREONINE-PROTEIN PHOSPHATASE 2A REGULATORY SUBUNIT B'' SUBUNIT GAMMA"/>
    <property type="match status" value="1"/>
</dbReference>
<evidence type="ECO:0000256" key="2">
    <source>
        <dbReference type="ARBA" id="ARBA00022490"/>
    </source>
</evidence>
<dbReference type="EMBL" id="CDMZ01005700">
    <property type="protein sequence ID" value="CEM53499.1"/>
    <property type="molecule type" value="Genomic_DNA"/>
</dbReference>
<evidence type="ECO:0000256" key="3">
    <source>
        <dbReference type="SAM" id="MobiDB-lite"/>
    </source>
</evidence>
<accession>A0A0G4I8Q7</accession>
<name>A0A0G4I8Q7_9ALVE</name>
<dbReference type="GO" id="GO:0005819">
    <property type="term" value="C:spindle"/>
    <property type="evidence" value="ECO:0007669"/>
    <property type="project" value="TreeGrafter"/>
</dbReference>
<dbReference type="GO" id="GO:0000226">
    <property type="term" value="P:microtubule cytoskeleton organization"/>
    <property type="evidence" value="ECO:0007669"/>
    <property type="project" value="TreeGrafter"/>
</dbReference>
<dbReference type="PhylomeDB" id="A0A0G4I8Q7"/>
<evidence type="ECO:0008006" key="5">
    <source>
        <dbReference type="Google" id="ProtNLM"/>
    </source>
</evidence>
<feature type="compositionally biased region" description="Basic and acidic residues" evidence="3">
    <location>
        <begin position="1"/>
        <end position="11"/>
    </location>
</feature>
<comment type="subcellular location">
    <subcellularLocation>
        <location evidence="1">Cytoplasm</location>
    </subcellularLocation>
</comment>
<reference evidence="4" key="1">
    <citation type="submission" date="2014-11" db="EMBL/GenBank/DDBJ databases">
        <authorList>
            <person name="Otto D Thomas"/>
            <person name="Naeem Raeece"/>
        </authorList>
    </citation>
    <scope>NUCLEOTIDE SEQUENCE</scope>
</reference>
<keyword evidence="2" id="KW-0963">Cytoplasm</keyword>
<dbReference type="Gene3D" id="1.10.238.10">
    <property type="entry name" value="EF-hand"/>
    <property type="match status" value="1"/>
</dbReference>
<proteinExistence type="predicted"/>
<evidence type="ECO:0000256" key="1">
    <source>
        <dbReference type="ARBA" id="ARBA00004496"/>
    </source>
</evidence>
<dbReference type="SUPFAM" id="SSF47473">
    <property type="entry name" value="EF-hand"/>
    <property type="match status" value="2"/>
</dbReference>
<evidence type="ECO:0000313" key="4">
    <source>
        <dbReference type="EMBL" id="CEM53499.1"/>
    </source>
</evidence>
<feature type="region of interest" description="Disordered" evidence="3">
    <location>
        <begin position="1"/>
        <end position="24"/>
    </location>
</feature>
<dbReference type="VEuPathDB" id="CryptoDB:Cvel_12006"/>
<dbReference type="GO" id="GO:0030865">
    <property type="term" value="P:cortical cytoskeleton organization"/>
    <property type="evidence" value="ECO:0007669"/>
    <property type="project" value="TreeGrafter"/>
</dbReference>
<organism evidence="4">
    <name type="scientific">Chromera velia CCMP2878</name>
    <dbReference type="NCBI Taxonomy" id="1169474"/>
    <lineage>
        <taxon>Eukaryota</taxon>
        <taxon>Sar</taxon>
        <taxon>Alveolata</taxon>
        <taxon>Colpodellida</taxon>
        <taxon>Chromeraceae</taxon>
        <taxon>Chromera</taxon>
    </lineage>
</organism>
<protein>
    <recommendedName>
        <fullName evidence="5">Serine/threonine-protein phosphatase 2A regulatory subunit B'' subunit gamma</fullName>
    </recommendedName>
</protein>
<dbReference type="InterPro" id="IPR039865">
    <property type="entry name" value="PPP2R3C"/>
</dbReference>
<dbReference type="InterPro" id="IPR011992">
    <property type="entry name" value="EF-hand-dom_pair"/>
</dbReference>
<dbReference type="GO" id="GO:0005737">
    <property type="term" value="C:cytoplasm"/>
    <property type="evidence" value="ECO:0007669"/>
    <property type="project" value="UniProtKB-SubCell"/>
</dbReference>
<sequence>MTESVERERETPGPQPCVQRPPDVLRAFRRLSSTVTDEDMQRSSQEAEAAFNRLMENEEEMLKQKDPSYRSIPRFYQGGRQRQSEESLFSRARREARQRFLERKQQQQLDDTHVPRLLTLLNRHSKATFPDGQSGHVIDYLTFLRIKKELVEEGERFESFFQARRFLSFDRDPYGSIAVIPFTACIIREVNVRQVRIQLSQFDTYGDGYLRERDIENYVFDLIPTLPQLSGELQEDFYPYYVFTAVRKFFFFLDPKRTGKIYIRDLLMSPILAELLELRQEELPERVLKENWFSHICALRVYSMYLELDADTNGMLLPEELQEYGSGMLSEVFIRRVFQECQTYEGEMDYKSFLDFVLAMENKKEKAAMLYFWRILDIHRKGGLDTFTINYFFRSVVDTLRRRQFEPVNVEDVKDEIFDMIKPKLPMCIQLEDLLNSQQGHTVVSMLIDAKAFWMYDNRETLLVGSEEDEGAQEEGY</sequence>
<dbReference type="AlphaFoldDB" id="A0A0G4I8Q7"/>
<dbReference type="PANTHER" id="PTHR12085:SF3">
    <property type="entry name" value="SERINE_THREONINE-PROTEIN PHOSPHATASE 2A REGULATORY SUBUNIT B'' SUBUNIT GAMMA"/>
    <property type="match status" value="1"/>
</dbReference>
<gene>
    <name evidence="4" type="ORF">Cvel_12006</name>
</gene>
<dbReference type="GO" id="GO:0035303">
    <property type="term" value="P:regulation of dephosphorylation"/>
    <property type="evidence" value="ECO:0007669"/>
    <property type="project" value="InterPro"/>
</dbReference>
<dbReference type="CDD" id="cd21505">
    <property type="entry name" value="PPP2R3C"/>
    <property type="match status" value="1"/>
</dbReference>